<gene>
    <name evidence="1" type="ORF">GTK09_16905</name>
</gene>
<dbReference type="EMBL" id="JAAAMG010000014">
    <property type="protein sequence ID" value="NDW06102.1"/>
    <property type="molecule type" value="Genomic_DNA"/>
</dbReference>
<comment type="caution">
    <text evidence="1">The sequence shown here is derived from an EMBL/GenBank/DDBJ whole genome shotgun (WGS) entry which is preliminary data.</text>
</comment>
<evidence type="ECO:0008006" key="3">
    <source>
        <dbReference type="Google" id="ProtNLM"/>
    </source>
</evidence>
<dbReference type="AlphaFoldDB" id="A0A6N9T6B1"/>
<sequence>MIFLLVIFFALSSRIAPFGLIPVSGQGRATVGGNGTETTPRSVAPADETLVVLRGRARLGSRVLALDALRPAAIRMREAGTRSVLLLTARSARTEDVARALDALQRAGVENVRLIAAPAASAETGGGEASP</sequence>
<proteinExistence type="predicted"/>
<keyword evidence="2" id="KW-1185">Reference proteome</keyword>
<reference evidence="1 2" key="1">
    <citation type="submission" date="2020-01" db="EMBL/GenBank/DDBJ databases">
        <title>Jiella pacifica sp. nov.</title>
        <authorList>
            <person name="Xue Z."/>
            <person name="Zhu S."/>
            <person name="Chen J."/>
            <person name="Yang J."/>
        </authorList>
    </citation>
    <scope>NUCLEOTIDE SEQUENCE [LARGE SCALE GENOMIC DNA]</scope>
    <source>
        <strain evidence="1 2">40Bstr34</strain>
    </source>
</reference>
<evidence type="ECO:0000313" key="2">
    <source>
        <dbReference type="Proteomes" id="UP000469011"/>
    </source>
</evidence>
<organism evidence="1 2">
    <name type="scientific">Jiella pacifica</name>
    <dbReference type="NCBI Taxonomy" id="2696469"/>
    <lineage>
        <taxon>Bacteria</taxon>
        <taxon>Pseudomonadati</taxon>
        <taxon>Pseudomonadota</taxon>
        <taxon>Alphaproteobacteria</taxon>
        <taxon>Hyphomicrobiales</taxon>
        <taxon>Aurantimonadaceae</taxon>
        <taxon>Jiella</taxon>
    </lineage>
</organism>
<dbReference type="Proteomes" id="UP000469011">
    <property type="component" value="Unassembled WGS sequence"/>
</dbReference>
<evidence type="ECO:0000313" key="1">
    <source>
        <dbReference type="EMBL" id="NDW06102.1"/>
    </source>
</evidence>
<accession>A0A6N9T6B1</accession>
<protein>
    <recommendedName>
        <fullName evidence="3">Biopolymer transport protein ExbD</fullName>
    </recommendedName>
</protein>
<name>A0A6N9T6B1_9HYPH</name>